<dbReference type="AlphaFoldDB" id="A0A1G6IYY3"/>
<evidence type="ECO:0000259" key="7">
    <source>
        <dbReference type="Pfam" id="PF01895"/>
    </source>
</evidence>
<comment type="subcellular location">
    <subcellularLocation>
        <location evidence="1">Cell membrane</location>
        <topology evidence="1">Multi-pass membrane protein</topology>
    </subcellularLocation>
</comment>
<dbReference type="OrthoDB" id="9763003at2"/>
<organism evidence="8 9">
    <name type="scientific">Succiniclasticum ruminis</name>
    <dbReference type="NCBI Taxonomy" id="40841"/>
    <lineage>
        <taxon>Bacteria</taxon>
        <taxon>Bacillati</taxon>
        <taxon>Bacillota</taxon>
        <taxon>Negativicutes</taxon>
        <taxon>Acidaminococcales</taxon>
        <taxon>Acidaminococcaceae</taxon>
        <taxon>Succiniclasticum</taxon>
    </lineage>
</organism>
<sequence length="535" mass="57526">MIVHLFAFLGGVGLFLYGMELLGGGLQQAAGARLQKVLQSLTGVPVMGVLLGALVAATLQSSAATTVMSVGLVNAGVMTLKQAFSVVMGANIGTTLTAQLIAFKLTDYFTVMIFVGAMTRVLAKRKKGQFIGQILLGFGLLMLGMKVLSAAASPLRSSPVFVEFVSRFADNPALGVIVGIIFTIMVQSSAATVGILMAMAGQGLLPLEGAIPVLLGDNIGTCLTAIVAASRSNTSAKQVALSHVLFNSFGCVIFLAFLPLFVKVVLAISPAGDIARQIANSHSAFNVLNTLIFLPLITPFTHLIEKLLPDKGEKISVKPLYLNDAMLATPSIAIVLAEKEVIRMGEVARKNMHAAVESLVKYDPAKVQYVLEHEPIVDKLNEEITKYLTHISEKGLGSSLSAKHMALMHACIDLERIGDHAQTLVKRSRKIFEEKIVISAEAQQEIAEIGSLMERSLEVSLESFAKNDPKLAEEAWGVCRQVKAAQKEMRKNHIRRLNEGTCHPDSGLVFLEILINMKRTSDHAKNISQMVLGIF</sequence>
<dbReference type="NCBIfam" id="TIGR00704">
    <property type="entry name" value="NaPi_cotrn_rel"/>
    <property type="match status" value="1"/>
</dbReference>
<feature type="transmembrane region" description="Helical" evidence="6">
    <location>
        <begin position="210"/>
        <end position="229"/>
    </location>
</feature>
<evidence type="ECO:0000313" key="8">
    <source>
        <dbReference type="EMBL" id="SDC11631.1"/>
    </source>
</evidence>
<dbReference type="Pfam" id="PF01895">
    <property type="entry name" value="PhoU"/>
    <property type="match status" value="2"/>
</dbReference>
<evidence type="ECO:0000256" key="3">
    <source>
        <dbReference type="ARBA" id="ARBA00022692"/>
    </source>
</evidence>
<dbReference type="SUPFAM" id="SSF109755">
    <property type="entry name" value="PhoU-like"/>
    <property type="match status" value="1"/>
</dbReference>
<dbReference type="GO" id="GO:0005436">
    <property type="term" value="F:sodium:phosphate symporter activity"/>
    <property type="evidence" value="ECO:0007669"/>
    <property type="project" value="InterPro"/>
</dbReference>
<feature type="transmembrane region" description="Helical" evidence="6">
    <location>
        <begin position="283"/>
        <end position="300"/>
    </location>
</feature>
<feature type="domain" description="PhoU" evidence="7">
    <location>
        <begin position="446"/>
        <end position="530"/>
    </location>
</feature>
<protein>
    <submittedName>
        <fullName evidence="8">Phosphate:Na+ symporter</fullName>
    </submittedName>
</protein>
<dbReference type="InterPro" id="IPR004633">
    <property type="entry name" value="NaPi_cotrn-rel/YqeW-like"/>
</dbReference>
<proteinExistence type="predicted"/>
<gene>
    <name evidence="8" type="ORF">SAMN04487864_102274</name>
</gene>
<dbReference type="PANTHER" id="PTHR10010:SF46">
    <property type="entry name" value="SODIUM-DEPENDENT PHOSPHATE TRANSPORT PROTEIN 2B"/>
    <property type="match status" value="1"/>
</dbReference>
<evidence type="ECO:0000256" key="2">
    <source>
        <dbReference type="ARBA" id="ARBA00022475"/>
    </source>
</evidence>
<evidence type="ECO:0000256" key="5">
    <source>
        <dbReference type="ARBA" id="ARBA00023136"/>
    </source>
</evidence>
<keyword evidence="2" id="KW-1003">Cell membrane</keyword>
<feature type="transmembrane region" description="Helical" evidence="6">
    <location>
        <begin position="173"/>
        <end position="198"/>
    </location>
</feature>
<dbReference type="InterPro" id="IPR026022">
    <property type="entry name" value="PhoU_dom"/>
</dbReference>
<dbReference type="GO" id="GO:0044341">
    <property type="term" value="P:sodium-dependent phosphate transport"/>
    <property type="evidence" value="ECO:0007669"/>
    <property type="project" value="InterPro"/>
</dbReference>
<dbReference type="PANTHER" id="PTHR10010">
    <property type="entry name" value="SOLUTE CARRIER FAMILY 34 SODIUM PHOSPHATE , MEMBER 2-RELATED"/>
    <property type="match status" value="1"/>
</dbReference>
<keyword evidence="9" id="KW-1185">Reference proteome</keyword>
<keyword evidence="3 6" id="KW-0812">Transmembrane</keyword>
<evidence type="ECO:0000256" key="6">
    <source>
        <dbReference type="SAM" id="Phobius"/>
    </source>
</evidence>
<feature type="transmembrane region" description="Helical" evidence="6">
    <location>
        <begin position="44"/>
        <end position="71"/>
    </location>
</feature>
<name>A0A1G6IYY3_9FIRM</name>
<feature type="domain" description="PhoU" evidence="7">
    <location>
        <begin position="342"/>
        <end position="426"/>
    </location>
</feature>
<evidence type="ECO:0000256" key="4">
    <source>
        <dbReference type="ARBA" id="ARBA00022989"/>
    </source>
</evidence>
<dbReference type="Proteomes" id="UP000198943">
    <property type="component" value="Unassembled WGS sequence"/>
</dbReference>
<dbReference type="InterPro" id="IPR003841">
    <property type="entry name" value="Na/Pi_transpt"/>
</dbReference>
<feature type="transmembrane region" description="Helical" evidence="6">
    <location>
        <begin position="130"/>
        <end position="153"/>
    </location>
</feature>
<evidence type="ECO:0000313" key="9">
    <source>
        <dbReference type="Proteomes" id="UP000198943"/>
    </source>
</evidence>
<dbReference type="EMBL" id="FMYW01000002">
    <property type="protein sequence ID" value="SDC11631.1"/>
    <property type="molecule type" value="Genomic_DNA"/>
</dbReference>
<evidence type="ECO:0000256" key="1">
    <source>
        <dbReference type="ARBA" id="ARBA00004651"/>
    </source>
</evidence>
<dbReference type="GO" id="GO:0005886">
    <property type="term" value="C:plasma membrane"/>
    <property type="evidence" value="ECO:0007669"/>
    <property type="project" value="UniProtKB-SubCell"/>
</dbReference>
<feature type="transmembrane region" description="Helical" evidence="6">
    <location>
        <begin position="241"/>
        <end position="262"/>
    </location>
</feature>
<reference evidence="9" key="1">
    <citation type="submission" date="2016-10" db="EMBL/GenBank/DDBJ databases">
        <authorList>
            <person name="Varghese N."/>
            <person name="Submissions S."/>
        </authorList>
    </citation>
    <scope>NUCLEOTIDE SEQUENCE [LARGE SCALE GENOMIC DNA]</scope>
    <source>
        <strain evidence="9">DSM 11005</strain>
    </source>
</reference>
<dbReference type="Pfam" id="PF02690">
    <property type="entry name" value="Na_Pi_cotrans"/>
    <property type="match status" value="2"/>
</dbReference>
<dbReference type="Gene3D" id="1.20.58.220">
    <property type="entry name" value="Phosphate transport system protein phou homolog 2, domain 2"/>
    <property type="match status" value="1"/>
</dbReference>
<accession>A0A1G6IYY3</accession>
<dbReference type="NCBIfam" id="NF037997">
    <property type="entry name" value="Na_Pi_symport"/>
    <property type="match status" value="1"/>
</dbReference>
<dbReference type="RefSeq" id="WP_093729431.1">
    <property type="nucleotide sequence ID" value="NZ_FMYW01000002.1"/>
</dbReference>
<keyword evidence="4 6" id="KW-1133">Transmembrane helix</keyword>
<dbReference type="InterPro" id="IPR038078">
    <property type="entry name" value="PhoU-like_sf"/>
</dbReference>
<keyword evidence="5 6" id="KW-0472">Membrane</keyword>